<evidence type="ECO:0000259" key="2">
    <source>
        <dbReference type="PROSITE" id="PS50110"/>
    </source>
</evidence>
<name>A0ABX5FQE3_9BACL</name>
<gene>
    <name evidence="4" type="ORF">C7R92_13165</name>
</gene>
<evidence type="ECO:0000313" key="5">
    <source>
        <dbReference type="Proteomes" id="UP000241645"/>
    </source>
</evidence>
<dbReference type="PROSITE" id="PS50110">
    <property type="entry name" value="RESPONSE_REGULATORY"/>
    <property type="match status" value="1"/>
</dbReference>
<feature type="modified residue" description="4-aspartylphosphate" evidence="1">
    <location>
        <position position="58"/>
    </location>
</feature>
<dbReference type="Pfam" id="PF04397">
    <property type="entry name" value="LytTR"/>
    <property type="match status" value="1"/>
</dbReference>
<evidence type="ECO:0008006" key="6">
    <source>
        <dbReference type="Google" id="ProtNLM"/>
    </source>
</evidence>
<sequence>MSNRLKLLVIEDNKGHQKSMQLVLDKYKDSIHSVVYASNSVEAFHFLENQYFNAIITDFDLNEKASGVDFLRTIHEKGIRVPSLLLTINDNLVNAVLLKKYGCVDVVSKFGYAETGALDKAISLLKRRALYCDFETAGGFFVPAMSEGTFRQIPYFEVIMIESKMRGAIIYTDSEEVRTEGGLSEFEKYLSDRNFARCGRSHLANLEKVESFDGKKLFLKPNIHNLNTIAISTKKAIQDDIQAQWDRYRALHG</sequence>
<dbReference type="PANTHER" id="PTHR37299">
    <property type="entry name" value="TRANSCRIPTIONAL REGULATOR-RELATED"/>
    <property type="match status" value="1"/>
</dbReference>
<dbReference type="Gene3D" id="3.40.50.2300">
    <property type="match status" value="1"/>
</dbReference>
<evidence type="ECO:0000313" key="4">
    <source>
        <dbReference type="EMBL" id="PSK10359.1"/>
    </source>
</evidence>
<comment type="caution">
    <text evidence="4">The sequence shown here is derived from an EMBL/GenBank/DDBJ whole genome shotgun (WGS) entry which is preliminary data.</text>
</comment>
<dbReference type="SUPFAM" id="SSF52172">
    <property type="entry name" value="CheY-like"/>
    <property type="match status" value="1"/>
</dbReference>
<dbReference type="Pfam" id="PF00072">
    <property type="entry name" value="Response_reg"/>
    <property type="match status" value="1"/>
</dbReference>
<dbReference type="InterPro" id="IPR011006">
    <property type="entry name" value="CheY-like_superfamily"/>
</dbReference>
<dbReference type="InterPro" id="IPR007492">
    <property type="entry name" value="LytTR_DNA-bd_dom"/>
</dbReference>
<accession>A0ABX5FQE3</accession>
<dbReference type="GeneID" id="95751056"/>
<keyword evidence="1" id="KW-0597">Phosphoprotein</keyword>
<dbReference type="PROSITE" id="PS50930">
    <property type="entry name" value="HTH_LYTTR"/>
    <property type="match status" value="1"/>
</dbReference>
<dbReference type="Gene3D" id="2.40.50.1020">
    <property type="entry name" value="LytTr DNA-binding domain"/>
    <property type="match status" value="1"/>
</dbReference>
<protein>
    <recommendedName>
        <fullName evidence="6">DNA-binding response regulator</fullName>
    </recommendedName>
</protein>
<reference evidence="4 5" key="1">
    <citation type="submission" date="2018-03" db="EMBL/GenBank/DDBJ databases">
        <title>Brevisbacillus phylogenomics.</title>
        <authorList>
            <person name="Dunlap C."/>
        </authorList>
    </citation>
    <scope>NUCLEOTIDE SEQUENCE [LARGE SCALE GENOMIC DNA]</scope>
    <source>
        <strain evidence="4 5">NRRL B-41110</strain>
    </source>
</reference>
<feature type="domain" description="HTH LytTR-type" evidence="3">
    <location>
        <begin position="153"/>
        <end position="219"/>
    </location>
</feature>
<dbReference type="RefSeq" id="WP_106834556.1">
    <property type="nucleotide sequence ID" value="NZ_JARMEW010000032.1"/>
</dbReference>
<dbReference type="Proteomes" id="UP000241645">
    <property type="component" value="Unassembled WGS sequence"/>
</dbReference>
<proteinExistence type="predicted"/>
<keyword evidence="5" id="KW-1185">Reference proteome</keyword>
<dbReference type="SMART" id="SM00448">
    <property type="entry name" value="REC"/>
    <property type="match status" value="1"/>
</dbReference>
<organism evidence="4 5">
    <name type="scientific">Brevibacillus porteri</name>
    <dbReference type="NCBI Taxonomy" id="2126350"/>
    <lineage>
        <taxon>Bacteria</taxon>
        <taxon>Bacillati</taxon>
        <taxon>Bacillota</taxon>
        <taxon>Bacilli</taxon>
        <taxon>Bacillales</taxon>
        <taxon>Paenibacillaceae</taxon>
        <taxon>Brevibacillus</taxon>
    </lineage>
</organism>
<evidence type="ECO:0000256" key="1">
    <source>
        <dbReference type="PROSITE-ProRule" id="PRU00169"/>
    </source>
</evidence>
<dbReference type="SMART" id="SM00850">
    <property type="entry name" value="LytTR"/>
    <property type="match status" value="1"/>
</dbReference>
<dbReference type="EMBL" id="PXZO01000021">
    <property type="protein sequence ID" value="PSK10359.1"/>
    <property type="molecule type" value="Genomic_DNA"/>
</dbReference>
<dbReference type="InterPro" id="IPR001789">
    <property type="entry name" value="Sig_transdc_resp-reg_receiver"/>
</dbReference>
<dbReference type="CDD" id="cd00156">
    <property type="entry name" value="REC"/>
    <property type="match status" value="1"/>
</dbReference>
<evidence type="ECO:0000259" key="3">
    <source>
        <dbReference type="PROSITE" id="PS50930"/>
    </source>
</evidence>
<dbReference type="InterPro" id="IPR046947">
    <property type="entry name" value="LytR-like"/>
</dbReference>
<dbReference type="PANTHER" id="PTHR37299:SF1">
    <property type="entry name" value="STAGE 0 SPORULATION PROTEIN A HOMOLOG"/>
    <property type="match status" value="1"/>
</dbReference>
<feature type="domain" description="Response regulatory" evidence="2">
    <location>
        <begin position="6"/>
        <end position="124"/>
    </location>
</feature>